<organism evidence="2 3">
    <name type="scientific">Ilyomonas limi</name>
    <dbReference type="NCBI Taxonomy" id="2575867"/>
    <lineage>
        <taxon>Bacteria</taxon>
        <taxon>Pseudomonadati</taxon>
        <taxon>Bacteroidota</taxon>
        <taxon>Chitinophagia</taxon>
        <taxon>Chitinophagales</taxon>
        <taxon>Chitinophagaceae</taxon>
        <taxon>Ilyomonas</taxon>
    </lineage>
</organism>
<comment type="caution">
    <text evidence="2">The sequence shown here is derived from an EMBL/GenBank/DDBJ whole genome shotgun (WGS) entry which is preliminary data.</text>
</comment>
<proteinExistence type="predicted"/>
<dbReference type="SUPFAM" id="SSF53098">
    <property type="entry name" value="Ribonuclease H-like"/>
    <property type="match status" value="1"/>
</dbReference>
<gene>
    <name evidence="2" type="ORF">FC093_05870</name>
</gene>
<dbReference type="RefSeq" id="WP_137260819.1">
    <property type="nucleotide sequence ID" value="NZ_SZQL01000003.1"/>
</dbReference>
<protein>
    <submittedName>
        <fullName evidence="2">3'-5' exonuclease</fullName>
    </submittedName>
</protein>
<dbReference type="GO" id="GO:0003676">
    <property type="term" value="F:nucleic acid binding"/>
    <property type="evidence" value="ECO:0007669"/>
    <property type="project" value="InterPro"/>
</dbReference>
<keyword evidence="2" id="KW-0378">Hydrolase</keyword>
<dbReference type="Pfam" id="PF10108">
    <property type="entry name" value="DNA_pol_B_exo2"/>
    <property type="match status" value="1"/>
</dbReference>
<sequence length="240" mass="28109">MNNALPLHKLFLLDIETVPQQPAYQQLSTEWQARWWHKIAKTIPEGMQPEDSYLLKAGILAEFGKIICISIGCFQHRNNENFLKIKSIYGHNEKELLRNFLKISNKMCELKNDFQFAGHNIREFDIPYICRRMIINHIPLPQYLCLHNAKPWEVNMLDTLQWWRFGDIKNYISLDLLASVLGVPTSKTDMDGSMVQEVYYKENDLPRIVEYCQRDVAVVANVLLRFNNMPLLKNENIIVA</sequence>
<evidence type="ECO:0000313" key="2">
    <source>
        <dbReference type="EMBL" id="TKK70274.1"/>
    </source>
</evidence>
<accession>A0A4U3L799</accession>
<dbReference type="GO" id="GO:0004527">
    <property type="term" value="F:exonuclease activity"/>
    <property type="evidence" value="ECO:0007669"/>
    <property type="project" value="UniProtKB-KW"/>
</dbReference>
<keyword evidence="2" id="KW-0540">Nuclease</keyword>
<dbReference type="InterPro" id="IPR012337">
    <property type="entry name" value="RNaseH-like_sf"/>
</dbReference>
<feature type="domain" description="Predicted 3'-5' exonuclease PolB-like" evidence="1">
    <location>
        <begin position="68"/>
        <end position="229"/>
    </location>
</feature>
<evidence type="ECO:0000259" key="1">
    <source>
        <dbReference type="Pfam" id="PF10108"/>
    </source>
</evidence>
<dbReference type="OrthoDB" id="9773351at2"/>
<dbReference type="InterPro" id="IPR036397">
    <property type="entry name" value="RNaseH_sf"/>
</dbReference>
<evidence type="ECO:0000313" key="3">
    <source>
        <dbReference type="Proteomes" id="UP000305848"/>
    </source>
</evidence>
<dbReference type="Gene3D" id="3.30.420.10">
    <property type="entry name" value="Ribonuclease H-like superfamily/Ribonuclease H"/>
    <property type="match status" value="1"/>
</dbReference>
<dbReference type="Proteomes" id="UP000305848">
    <property type="component" value="Unassembled WGS sequence"/>
</dbReference>
<dbReference type="EMBL" id="SZQL01000003">
    <property type="protein sequence ID" value="TKK70274.1"/>
    <property type="molecule type" value="Genomic_DNA"/>
</dbReference>
<keyword evidence="3" id="KW-1185">Reference proteome</keyword>
<dbReference type="InterPro" id="IPR019288">
    <property type="entry name" value="3'-5'_exonuclease_PolB-like"/>
</dbReference>
<dbReference type="AlphaFoldDB" id="A0A4U3L799"/>
<name>A0A4U3L799_9BACT</name>
<keyword evidence="2" id="KW-0269">Exonuclease</keyword>
<reference evidence="2 3" key="1">
    <citation type="submission" date="2019-05" db="EMBL/GenBank/DDBJ databases">
        <title>Panacibacter sp. strain 17mud1-8 Genome sequencing and assembly.</title>
        <authorList>
            <person name="Chhetri G."/>
        </authorList>
    </citation>
    <scope>NUCLEOTIDE SEQUENCE [LARGE SCALE GENOMIC DNA]</scope>
    <source>
        <strain evidence="2 3">17mud1-8</strain>
    </source>
</reference>